<dbReference type="Pfam" id="PF00072">
    <property type="entry name" value="Response_reg"/>
    <property type="match status" value="1"/>
</dbReference>
<feature type="DNA-binding region" description="OmpR/PhoB-type" evidence="7">
    <location>
        <begin position="161"/>
        <end position="257"/>
    </location>
</feature>
<dbReference type="InterPro" id="IPR011006">
    <property type="entry name" value="CheY-like_superfamily"/>
</dbReference>
<dbReference type="Gene3D" id="6.10.250.690">
    <property type="match status" value="1"/>
</dbReference>
<dbReference type="PANTHER" id="PTHR48111">
    <property type="entry name" value="REGULATOR OF RPOS"/>
    <property type="match status" value="1"/>
</dbReference>
<evidence type="ECO:0000256" key="1">
    <source>
        <dbReference type="ARBA" id="ARBA00022553"/>
    </source>
</evidence>
<evidence type="ECO:0000313" key="10">
    <source>
        <dbReference type="EMBL" id="CAH0991978.1"/>
    </source>
</evidence>
<accession>A0ABN8EHW3</accession>
<evidence type="ECO:0000256" key="7">
    <source>
        <dbReference type="PROSITE-ProRule" id="PRU01091"/>
    </source>
</evidence>
<evidence type="ECO:0000256" key="2">
    <source>
        <dbReference type="ARBA" id="ARBA00023012"/>
    </source>
</evidence>
<dbReference type="InterPro" id="IPR039420">
    <property type="entry name" value="WalR-like"/>
</dbReference>
<proteinExistence type="predicted"/>
<organism evidence="10 11">
    <name type="scientific">Sinobacterium norvegicum</name>
    <dbReference type="NCBI Taxonomy" id="1641715"/>
    <lineage>
        <taxon>Bacteria</taxon>
        <taxon>Pseudomonadati</taxon>
        <taxon>Pseudomonadota</taxon>
        <taxon>Gammaproteobacteria</taxon>
        <taxon>Cellvibrionales</taxon>
        <taxon>Spongiibacteraceae</taxon>
        <taxon>Sinobacterium</taxon>
    </lineage>
</organism>
<dbReference type="InterPro" id="IPR016032">
    <property type="entry name" value="Sig_transdc_resp-reg_C-effctor"/>
</dbReference>
<keyword evidence="1 6" id="KW-0597">Phosphoprotein</keyword>
<name>A0ABN8EHW3_9GAMM</name>
<dbReference type="InterPro" id="IPR022305">
    <property type="entry name" value="Response_regulator"/>
</dbReference>
<gene>
    <name evidence="10" type="primary">creB</name>
    <name evidence="10" type="ORF">SIN8267_02093</name>
</gene>
<evidence type="ECO:0000256" key="3">
    <source>
        <dbReference type="ARBA" id="ARBA00023015"/>
    </source>
</evidence>
<sequence>MLLNLATLKHTVSLFIHSNSVSHDDEDTMPKHIAIVEDEIVIAQNYRDAFEKQGYRVSLFADRSSAMASFEQQLPDLAVIDVGLGDDIEGGFELCRELRNQSATLPIIFLTARDSEIDVISGLRLGADEYLSKDISLAQMLARIVALLRRIEALKQPAVIEDIIQQGPLTINKQRMTVSWQSASIDLTVTEFWICHALAQHPGHVKSRSQLMDAANVVLDDNTITSHVKRIRKKFQATDADFCSIESAYGMGYRWRP</sequence>
<dbReference type="CDD" id="cd17574">
    <property type="entry name" value="REC_OmpR"/>
    <property type="match status" value="1"/>
</dbReference>
<keyword evidence="3" id="KW-0805">Transcription regulation</keyword>
<keyword evidence="2" id="KW-0902">Two-component regulatory system</keyword>
<dbReference type="SMART" id="SM00862">
    <property type="entry name" value="Trans_reg_C"/>
    <property type="match status" value="1"/>
</dbReference>
<evidence type="ECO:0000256" key="5">
    <source>
        <dbReference type="ARBA" id="ARBA00023163"/>
    </source>
</evidence>
<dbReference type="Gene3D" id="1.10.10.10">
    <property type="entry name" value="Winged helix-like DNA-binding domain superfamily/Winged helix DNA-binding domain"/>
    <property type="match status" value="1"/>
</dbReference>
<reference evidence="10" key="1">
    <citation type="submission" date="2021-12" db="EMBL/GenBank/DDBJ databases">
        <authorList>
            <person name="Rodrigo-Torres L."/>
            <person name="Arahal R. D."/>
            <person name="Lucena T."/>
        </authorList>
    </citation>
    <scope>NUCLEOTIDE SEQUENCE</scope>
    <source>
        <strain evidence="10">CECT 8267</strain>
    </source>
</reference>
<dbReference type="CDD" id="cd00383">
    <property type="entry name" value="trans_reg_C"/>
    <property type="match status" value="1"/>
</dbReference>
<dbReference type="InterPro" id="IPR036388">
    <property type="entry name" value="WH-like_DNA-bd_sf"/>
</dbReference>
<comment type="caution">
    <text evidence="10">The sequence shown here is derived from an EMBL/GenBank/DDBJ whole genome shotgun (WGS) entry which is preliminary data.</text>
</comment>
<dbReference type="SMART" id="SM00448">
    <property type="entry name" value="REC"/>
    <property type="match status" value="1"/>
</dbReference>
<dbReference type="Proteomes" id="UP000838100">
    <property type="component" value="Unassembled WGS sequence"/>
</dbReference>
<dbReference type="SUPFAM" id="SSF52172">
    <property type="entry name" value="CheY-like"/>
    <property type="match status" value="1"/>
</dbReference>
<evidence type="ECO:0000313" key="11">
    <source>
        <dbReference type="Proteomes" id="UP000838100"/>
    </source>
</evidence>
<keyword evidence="5" id="KW-0804">Transcription</keyword>
<dbReference type="SUPFAM" id="SSF46894">
    <property type="entry name" value="C-terminal effector domain of the bipartite response regulators"/>
    <property type="match status" value="1"/>
</dbReference>
<keyword evidence="4 7" id="KW-0238">DNA-binding</keyword>
<dbReference type="Pfam" id="PF00486">
    <property type="entry name" value="Trans_reg_C"/>
    <property type="match status" value="1"/>
</dbReference>
<dbReference type="PANTHER" id="PTHR48111:SF21">
    <property type="entry name" value="DNA-BINDING DUAL MASTER TRANSCRIPTIONAL REGULATOR RPAA"/>
    <property type="match status" value="1"/>
</dbReference>
<dbReference type="Gene3D" id="3.40.50.2300">
    <property type="match status" value="1"/>
</dbReference>
<feature type="domain" description="Response regulatory" evidence="8">
    <location>
        <begin position="32"/>
        <end position="148"/>
    </location>
</feature>
<feature type="modified residue" description="4-aspartylphosphate" evidence="6">
    <location>
        <position position="81"/>
    </location>
</feature>
<protein>
    <submittedName>
        <fullName evidence="10">Transcriptional regulatory protein CreB</fullName>
    </submittedName>
</protein>
<evidence type="ECO:0000256" key="6">
    <source>
        <dbReference type="PROSITE-ProRule" id="PRU00169"/>
    </source>
</evidence>
<dbReference type="PROSITE" id="PS51755">
    <property type="entry name" value="OMPR_PHOB"/>
    <property type="match status" value="1"/>
</dbReference>
<dbReference type="InterPro" id="IPR001867">
    <property type="entry name" value="OmpR/PhoB-type_DNA-bd"/>
</dbReference>
<evidence type="ECO:0000259" key="8">
    <source>
        <dbReference type="PROSITE" id="PS50110"/>
    </source>
</evidence>
<dbReference type="PROSITE" id="PS50110">
    <property type="entry name" value="RESPONSE_REGULATORY"/>
    <property type="match status" value="1"/>
</dbReference>
<evidence type="ECO:0000256" key="4">
    <source>
        <dbReference type="ARBA" id="ARBA00023125"/>
    </source>
</evidence>
<dbReference type="InterPro" id="IPR001789">
    <property type="entry name" value="Sig_transdc_resp-reg_receiver"/>
</dbReference>
<dbReference type="NCBIfam" id="TIGR03787">
    <property type="entry name" value="marine_sort_RR"/>
    <property type="match status" value="1"/>
</dbReference>
<keyword evidence="11" id="KW-1185">Reference proteome</keyword>
<evidence type="ECO:0000259" key="9">
    <source>
        <dbReference type="PROSITE" id="PS51755"/>
    </source>
</evidence>
<dbReference type="EMBL" id="CAKLPX010000002">
    <property type="protein sequence ID" value="CAH0991978.1"/>
    <property type="molecule type" value="Genomic_DNA"/>
</dbReference>
<feature type="domain" description="OmpR/PhoB-type" evidence="9">
    <location>
        <begin position="161"/>
        <end position="257"/>
    </location>
</feature>